<dbReference type="OrthoDB" id="9892873at2"/>
<accession>A0A6B9FZ61</accession>
<evidence type="ECO:0000313" key="1">
    <source>
        <dbReference type="EMBL" id="QGY05544.1"/>
    </source>
</evidence>
<name>A0A6B9FZ61_9HYPH</name>
<dbReference type="KEGG" id="mmes:MMSR116_29355"/>
<organism evidence="1 2">
    <name type="scientific">Methylobacterium mesophilicum SR1.6/6</name>
    <dbReference type="NCBI Taxonomy" id="908290"/>
    <lineage>
        <taxon>Bacteria</taxon>
        <taxon>Pseudomonadati</taxon>
        <taxon>Pseudomonadota</taxon>
        <taxon>Alphaproteobacteria</taxon>
        <taxon>Hyphomicrobiales</taxon>
        <taxon>Methylobacteriaceae</taxon>
        <taxon>Methylobacterium</taxon>
    </lineage>
</organism>
<evidence type="ECO:0000313" key="2">
    <source>
        <dbReference type="Proteomes" id="UP000012488"/>
    </source>
</evidence>
<dbReference type="Proteomes" id="UP000012488">
    <property type="component" value="Chromosome"/>
</dbReference>
<reference evidence="1 2" key="2">
    <citation type="journal article" date="2013" name="Genome Announc.">
        <title>Draft Genome Sequence of Methylobacterium mesophilicum Strain SR1.6/6, Isolated from Citrus sinensis.</title>
        <authorList>
            <person name="Marinho Almeida D."/>
            <person name="Dini-Andreote F."/>
            <person name="Camargo Neves A.A."/>
            <person name="Juca Ramos R.T."/>
            <person name="Andreote F.D."/>
            <person name="Carneiro A.R."/>
            <person name="Oliveira de Souza Lima A."/>
            <person name="Caracciolo Gomes de Sa P.H."/>
            <person name="Ribeiro Barbosa M.S."/>
            <person name="Araujo W.L."/>
            <person name="Silva A."/>
        </authorList>
    </citation>
    <scope>NUCLEOTIDE SEQUENCE [LARGE SCALE GENOMIC DNA]</scope>
    <source>
        <strain evidence="1 2">SR1.6/6</strain>
    </source>
</reference>
<gene>
    <name evidence="1" type="ORF">MMSR116_29355</name>
</gene>
<proteinExistence type="predicted"/>
<dbReference type="EMBL" id="CP043538">
    <property type="protein sequence ID" value="QGY05544.1"/>
    <property type="molecule type" value="Genomic_DNA"/>
</dbReference>
<reference evidence="1 2" key="1">
    <citation type="journal article" date="2012" name="Genet. Mol. Biol.">
        <title>Analysis of 16S rRNA and mxaF genes revealing insights into Methylobacterium niche-specific plant association.</title>
        <authorList>
            <person name="Dourado M.N."/>
            <person name="Andreote F.D."/>
            <person name="Dini-Andreote F."/>
            <person name="Conti R."/>
            <person name="Araujo J.M."/>
            <person name="Araujo W.L."/>
        </authorList>
    </citation>
    <scope>NUCLEOTIDE SEQUENCE [LARGE SCALE GENOMIC DNA]</scope>
    <source>
        <strain evidence="1 2">SR1.6/6</strain>
    </source>
</reference>
<protein>
    <submittedName>
        <fullName evidence="1">Uncharacterized protein</fullName>
    </submittedName>
</protein>
<dbReference type="RefSeq" id="WP_010684398.1">
    <property type="nucleotide sequence ID" value="NZ_CP043538.1"/>
</dbReference>
<dbReference type="AlphaFoldDB" id="A0A6B9FZ61"/>
<sequence>MATDDEPDVSLSERDLRALAMELALQLPRNEKDAQHVLDLMRVGYDYFLCEMDKPKQIGKIVKGRFRR</sequence>